<dbReference type="Gene3D" id="3.60.40.10">
    <property type="entry name" value="PPM-type phosphatase domain"/>
    <property type="match status" value="1"/>
</dbReference>
<gene>
    <name evidence="2" type="ORF">LIER_15233</name>
</gene>
<name>A0AAV3Q4D5_LITER</name>
<protein>
    <recommendedName>
        <fullName evidence="1">PPM-type phosphatase domain-containing protein</fullName>
    </recommendedName>
</protein>
<dbReference type="EMBL" id="BAABME010003266">
    <property type="protein sequence ID" value="GAA0158128.1"/>
    <property type="molecule type" value="Genomic_DNA"/>
</dbReference>
<keyword evidence="3" id="KW-1185">Reference proteome</keyword>
<evidence type="ECO:0000259" key="1">
    <source>
        <dbReference type="PROSITE" id="PS51746"/>
    </source>
</evidence>
<evidence type="ECO:0000313" key="3">
    <source>
        <dbReference type="Proteomes" id="UP001454036"/>
    </source>
</evidence>
<dbReference type="PROSITE" id="PS51746">
    <property type="entry name" value="PPM_2"/>
    <property type="match status" value="1"/>
</dbReference>
<organism evidence="2 3">
    <name type="scientific">Lithospermum erythrorhizon</name>
    <name type="common">Purple gromwell</name>
    <name type="synonym">Lithospermum officinale var. erythrorhizon</name>
    <dbReference type="NCBI Taxonomy" id="34254"/>
    <lineage>
        <taxon>Eukaryota</taxon>
        <taxon>Viridiplantae</taxon>
        <taxon>Streptophyta</taxon>
        <taxon>Embryophyta</taxon>
        <taxon>Tracheophyta</taxon>
        <taxon>Spermatophyta</taxon>
        <taxon>Magnoliopsida</taxon>
        <taxon>eudicotyledons</taxon>
        <taxon>Gunneridae</taxon>
        <taxon>Pentapetalae</taxon>
        <taxon>asterids</taxon>
        <taxon>lamiids</taxon>
        <taxon>Boraginales</taxon>
        <taxon>Boraginaceae</taxon>
        <taxon>Boraginoideae</taxon>
        <taxon>Lithospermeae</taxon>
        <taxon>Lithospermum</taxon>
    </lineage>
</organism>
<comment type="caution">
    <text evidence="2">The sequence shown here is derived from an EMBL/GenBank/DDBJ whole genome shotgun (WGS) entry which is preliminary data.</text>
</comment>
<dbReference type="InterPro" id="IPR001932">
    <property type="entry name" value="PPM-type_phosphatase-like_dom"/>
</dbReference>
<dbReference type="AlphaFoldDB" id="A0AAV3Q4D5"/>
<dbReference type="Proteomes" id="UP001454036">
    <property type="component" value="Unassembled WGS sequence"/>
</dbReference>
<evidence type="ECO:0000313" key="2">
    <source>
        <dbReference type="EMBL" id="GAA0158128.1"/>
    </source>
</evidence>
<proteinExistence type="predicted"/>
<dbReference type="SUPFAM" id="SSF81606">
    <property type="entry name" value="PP2C-like"/>
    <property type="match status" value="1"/>
</dbReference>
<feature type="domain" description="PPM-type phosphatase" evidence="1">
    <location>
        <begin position="1"/>
        <end position="123"/>
    </location>
</feature>
<sequence>MDGKKIWVSNLGDCKAILCKGETVESLTKDHTAANEDERRRIQDHINESRGFEMQQAPKMMMNPVNVVYVPQEIMNQSPHHGESINSKEKTHSDGLIDACKELGTLALMRAGLDDVTVIIIVDLHAFK</sequence>
<dbReference type="InterPro" id="IPR036457">
    <property type="entry name" value="PPM-type-like_dom_sf"/>
</dbReference>
<dbReference type="Pfam" id="PF00481">
    <property type="entry name" value="PP2C"/>
    <property type="match status" value="1"/>
</dbReference>
<reference evidence="2 3" key="1">
    <citation type="submission" date="2024-01" db="EMBL/GenBank/DDBJ databases">
        <title>The complete chloroplast genome sequence of Lithospermum erythrorhizon: insights into the phylogenetic relationship among Boraginaceae species and the maternal lineages of purple gromwells.</title>
        <authorList>
            <person name="Okada T."/>
            <person name="Watanabe K."/>
        </authorList>
    </citation>
    <scope>NUCLEOTIDE SEQUENCE [LARGE SCALE GENOMIC DNA]</scope>
</reference>
<accession>A0AAV3Q4D5</accession>